<gene>
    <name evidence="2" type="ORF">BC739_002870</name>
</gene>
<feature type="signal peptide" evidence="1">
    <location>
        <begin position="1"/>
        <end position="27"/>
    </location>
</feature>
<feature type="chain" id="PRO_5046578437" description="Papain-like cysteine protease AvrRpt2" evidence="1">
    <location>
        <begin position="28"/>
        <end position="202"/>
    </location>
</feature>
<dbReference type="Gene3D" id="3.90.70.10">
    <property type="entry name" value="Cysteine proteinases"/>
    <property type="match status" value="1"/>
</dbReference>
<reference evidence="2 3" key="1">
    <citation type="submission" date="2020-08" db="EMBL/GenBank/DDBJ databases">
        <title>Genomic Encyclopedia of Archaeal and Bacterial Type Strains, Phase II (KMG-II): from individual species to whole genera.</title>
        <authorList>
            <person name="Goeker M."/>
        </authorList>
    </citation>
    <scope>NUCLEOTIDE SEQUENCE [LARGE SCALE GENOMIC DNA]</scope>
    <source>
        <strain evidence="2 3">DSM 43850</strain>
    </source>
</reference>
<evidence type="ECO:0000256" key="1">
    <source>
        <dbReference type="SAM" id="SignalP"/>
    </source>
</evidence>
<accession>A0ABR6BG46</accession>
<dbReference type="Pfam" id="PF12385">
    <property type="entry name" value="Peptidase_C70"/>
    <property type="match status" value="1"/>
</dbReference>
<dbReference type="Proteomes" id="UP000517916">
    <property type="component" value="Unassembled WGS sequence"/>
</dbReference>
<evidence type="ECO:0000313" key="2">
    <source>
        <dbReference type="EMBL" id="MBA8925671.1"/>
    </source>
</evidence>
<evidence type="ECO:0008006" key="4">
    <source>
        <dbReference type="Google" id="ProtNLM"/>
    </source>
</evidence>
<comment type="caution">
    <text evidence="2">The sequence shown here is derived from an EMBL/GenBank/DDBJ whole genome shotgun (WGS) entry which is preliminary data.</text>
</comment>
<dbReference type="InterPro" id="IPR022118">
    <property type="entry name" value="Peptidase_C70_AvrRpt2"/>
</dbReference>
<dbReference type="EMBL" id="JACJID010000002">
    <property type="protein sequence ID" value="MBA8925671.1"/>
    <property type="molecule type" value="Genomic_DNA"/>
</dbReference>
<sequence length="202" mass="22140">MRSGYPPPLRVLAAAAVVLMSWLIAQAPAGASTLPASTSAVPSSYYDNISMQSQQQNQWCWAASGTTIASYFNYSVNQNTFCNLAKGRDTSYSCPNWQGTLGDVQNAFYQLGFSYTGDYLNGTISFSSLQQQISANQPLETRIGWTSGGGHMHVLYGYDSAKGTVSYGDPWPSNQRYQTMSYNYYVSNSSFAWTHTLTGIRG</sequence>
<evidence type="ECO:0000313" key="3">
    <source>
        <dbReference type="Proteomes" id="UP000517916"/>
    </source>
</evidence>
<protein>
    <recommendedName>
        <fullName evidence="4">Papain-like cysteine protease AvrRpt2</fullName>
    </recommendedName>
</protein>
<name>A0ABR6BG46_9PSEU</name>
<organism evidence="2 3">
    <name type="scientific">Kutzneria viridogrisea</name>
    <dbReference type="NCBI Taxonomy" id="47990"/>
    <lineage>
        <taxon>Bacteria</taxon>
        <taxon>Bacillati</taxon>
        <taxon>Actinomycetota</taxon>
        <taxon>Actinomycetes</taxon>
        <taxon>Pseudonocardiales</taxon>
        <taxon>Pseudonocardiaceae</taxon>
        <taxon>Kutzneria</taxon>
    </lineage>
</organism>
<proteinExistence type="predicted"/>
<keyword evidence="1" id="KW-0732">Signal</keyword>
<keyword evidence="3" id="KW-1185">Reference proteome</keyword>